<proteinExistence type="predicted"/>
<evidence type="ECO:0000256" key="1">
    <source>
        <dbReference type="SAM" id="MobiDB-lite"/>
    </source>
</evidence>
<protein>
    <submittedName>
        <fullName evidence="2">Uncharacterized protein</fullName>
    </submittedName>
</protein>
<feature type="region of interest" description="Disordered" evidence="1">
    <location>
        <begin position="1"/>
        <end position="24"/>
    </location>
</feature>
<name>A0A6J5S089_9CAUD</name>
<feature type="non-terminal residue" evidence="2">
    <location>
        <position position="1"/>
    </location>
</feature>
<sequence>GYAPPDFPSRLQDEAEAHKKSTLAAAENGDKDLIATALVDTKNRGPFNVLAGLKANNPDDPSRSLVYPNLDATTRLQMISTAESAVKKQQSDEIHGQGGIMDQIIEPVKGISDEIIQSSGEGLELPQNEIDDLKAFRAKYAEKEIAKQPFNEKTAISLFRRIEDYTPPDDSSTKGWEAILSQVMLLGTYGDKAGDLTRGVLLQKLYQKHPLGTSKQVLMDLPTQLSDLLEVELDSFSAAGSFGNPEVIIPKTEATKSGITVVPNEFTKVKNYDVARKQIQANIALRKELAVEIQKNPGLALDPFAFSAWVQEKLRVTGTGVAVDLEMLPSANASLFPTLPTESQLTNPFTPTK</sequence>
<reference evidence="2" key="1">
    <citation type="submission" date="2020-05" db="EMBL/GenBank/DDBJ databases">
        <authorList>
            <person name="Chiriac C."/>
            <person name="Salcher M."/>
            <person name="Ghai R."/>
            <person name="Kavagutti S V."/>
        </authorList>
    </citation>
    <scope>NUCLEOTIDE SEQUENCE</scope>
</reference>
<accession>A0A6J5S089</accession>
<evidence type="ECO:0000313" key="2">
    <source>
        <dbReference type="EMBL" id="CAB4199488.1"/>
    </source>
</evidence>
<gene>
    <name evidence="2" type="ORF">UFOVP1334_45</name>
</gene>
<organism evidence="2">
    <name type="scientific">uncultured Caudovirales phage</name>
    <dbReference type="NCBI Taxonomy" id="2100421"/>
    <lineage>
        <taxon>Viruses</taxon>
        <taxon>Duplodnaviria</taxon>
        <taxon>Heunggongvirae</taxon>
        <taxon>Uroviricota</taxon>
        <taxon>Caudoviricetes</taxon>
        <taxon>Peduoviridae</taxon>
        <taxon>Maltschvirus</taxon>
        <taxon>Maltschvirus maltsch</taxon>
    </lineage>
</organism>
<dbReference type="EMBL" id="LR797283">
    <property type="protein sequence ID" value="CAB4199488.1"/>
    <property type="molecule type" value="Genomic_DNA"/>
</dbReference>